<dbReference type="PROSITE" id="PS51272">
    <property type="entry name" value="SLH"/>
    <property type="match status" value="3"/>
</dbReference>
<evidence type="ECO:0000256" key="2">
    <source>
        <dbReference type="SAM" id="SignalP"/>
    </source>
</evidence>
<feature type="domain" description="SLH" evidence="3">
    <location>
        <begin position="654"/>
        <end position="717"/>
    </location>
</feature>
<accession>A0ABP4WDC2</accession>
<dbReference type="SUPFAM" id="SSF56300">
    <property type="entry name" value="Metallo-dependent phosphatases"/>
    <property type="match status" value="1"/>
</dbReference>
<reference evidence="5" key="1">
    <citation type="journal article" date="2019" name="Int. J. Syst. Evol. Microbiol.">
        <title>The Global Catalogue of Microorganisms (GCM) 10K type strain sequencing project: providing services to taxonomists for standard genome sequencing and annotation.</title>
        <authorList>
            <consortium name="The Broad Institute Genomics Platform"/>
            <consortium name="The Broad Institute Genome Sequencing Center for Infectious Disease"/>
            <person name="Wu L."/>
            <person name="Ma J."/>
        </authorList>
    </citation>
    <scope>NUCLEOTIDE SEQUENCE [LARGE SCALE GENOMIC DNA]</scope>
    <source>
        <strain evidence="5">JCM 13518</strain>
    </source>
</reference>
<feature type="chain" id="PRO_5047202791" description="SLH domain-containing protein" evidence="2">
    <location>
        <begin position="36"/>
        <end position="846"/>
    </location>
</feature>
<dbReference type="InterPro" id="IPR001119">
    <property type="entry name" value="SLH_dom"/>
</dbReference>
<dbReference type="InterPro" id="IPR036907">
    <property type="entry name" value="5'-Nucleotdase_C_sf"/>
</dbReference>
<evidence type="ECO:0000313" key="4">
    <source>
        <dbReference type="EMBL" id="GAA1751958.1"/>
    </source>
</evidence>
<gene>
    <name evidence="4" type="ORF">GCM10009710_34690</name>
</gene>
<dbReference type="SUPFAM" id="SSF55816">
    <property type="entry name" value="5'-nucleotidase (syn. UDP-sugar hydrolase), C-terminal domain"/>
    <property type="match status" value="1"/>
</dbReference>
<evidence type="ECO:0000256" key="1">
    <source>
        <dbReference type="ARBA" id="ARBA00022729"/>
    </source>
</evidence>
<comment type="caution">
    <text evidence="4">The sequence shown here is derived from an EMBL/GenBank/DDBJ whole genome shotgun (WGS) entry which is preliminary data.</text>
</comment>
<dbReference type="InterPro" id="IPR004843">
    <property type="entry name" value="Calcineurin-like_PHP"/>
</dbReference>
<dbReference type="Pfam" id="PF00149">
    <property type="entry name" value="Metallophos"/>
    <property type="match status" value="1"/>
</dbReference>
<proteinExistence type="predicted"/>
<evidence type="ECO:0000313" key="5">
    <source>
        <dbReference type="Proteomes" id="UP001501057"/>
    </source>
</evidence>
<keyword evidence="5" id="KW-1185">Reference proteome</keyword>
<dbReference type="RefSeq" id="WP_344203907.1">
    <property type="nucleotide sequence ID" value="NZ_BAAAME010000010.1"/>
</dbReference>
<dbReference type="InterPro" id="IPR008334">
    <property type="entry name" value="5'-Nucleotdase_C"/>
</dbReference>
<name>A0ABP4WDC2_9ACTN</name>
<keyword evidence="1 2" id="KW-0732">Signal</keyword>
<dbReference type="InterPro" id="IPR029052">
    <property type="entry name" value="Metallo-depent_PP-like"/>
</dbReference>
<dbReference type="InterPro" id="IPR006179">
    <property type="entry name" value="5_nucleotidase/apyrase"/>
</dbReference>
<dbReference type="Pfam" id="PF00395">
    <property type="entry name" value="SLH"/>
    <property type="match status" value="3"/>
</dbReference>
<feature type="signal peptide" evidence="2">
    <location>
        <begin position="1"/>
        <end position="35"/>
    </location>
</feature>
<dbReference type="EMBL" id="BAAAME010000010">
    <property type="protein sequence ID" value="GAA1751958.1"/>
    <property type="molecule type" value="Genomic_DNA"/>
</dbReference>
<dbReference type="Gene3D" id="3.90.780.10">
    <property type="entry name" value="5'-Nucleotidase, C-terminal domain"/>
    <property type="match status" value="1"/>
</dbReference>
<dbReference type="Pfam" id="PF02872">
    <property type="entry name" value="5_nucleotid_C"/>
    <property type="match status" value="1"/>
</dbReference>
<dbReference type="PRINTS" id="PR01607">
    <property type="entry name" value="APYRASEFAMLY"/>
</dbReference>
<dbReference type="PANTHER" id="PTHR11575:SF24">
    <property type="entry name" value="5'-NUCLEOTIDASE"/>
    <property type="match status" value="1"/>
</dbReference>
<organism evidence="4 5">
    <name type="scientific">Aeromicrobium alkaliterrae</name>
    <dbReference type="NCBI Taxonomy" id="302168"/>
    <lineage>
        <taxon>Bacteria</taxon>
        <taxon>Bacillati</taxon>
        <taxon>Actinomycetota</taxon>
        <taxon>Actinomycetes</taxon>
        <taxon>Propionibacteriales</taxon>
        <taxon>Nocardioidaceae</taxon>
        <taxon>Aeromicrobium</taxon>
    </lineage>
</organism>
<evidence type="ECO:0000259" key="3">
    <source>
        <dbReference type="PROSITE" id="PS51272"/>
    </source>
</evidence>
<dbReference type="Gene3D" id="3.60.21.10">
    <property type="match status" value="1"/>
</dbReference>
<feature type="domain" description="SLH" evidence="3">
    <location>
        <begin position="784"/>
        <end position="846"/>
    </location>
</feature>
<dbReference type="PANTHER" id="PTHR11575">
    <property type="entry name" value="5'-NUCLEOTIDASE-RELATED"/>
    <property type="match status" value="1"/>
</dbReference>
<protein>
    <recommendedName>
        <fullName evidence="3">SLH domain-containing protein</fullName>
    </recommendedName>
</protein>
<feature type="domain" description="SLH" evidence="3">
    <location>
        <begin position="718"/>
        <end position="781"/>
    </location>
</feature>
<sequence length="846" mass="88280">MSSTVSSARRPWRHLAITLASAVGVSLLAAAPVQANEPEPAAVAAPVTIALVDINDFHGRIDANTVNFAGTIEQLRAKHGEDNTLFLSAGDNIGASLFASATQQDQPTIDVLNALDLATSAVGNHEFDRGADDLLTRVEDEADFSHLAANVLGADGEPILPAYDIFPVGGLDVAVIGVVTEETPSLVSPAGIEGLTFVDPVEAVNDTVADLEALADAPDVIVAAYHEGAGAGTPDGATLEQEVAGGGAFADIVTKTDPEVDVIFTGHTHKQYAWDAPVPGVEGATRPVLQTGSYGEAIGEITLTVDPATGDVQSHTAAIAPRTTAPAAELVSTYPRVAEVKTITDAALQYAAEIGNEPVASVTADITTAFVGANRDDRSKESTLGNLVANAQLAKAAQSPAGADLSVVNPGGLRNELRFAPDGVITFAEANAVLPFVNNLSTVTLTGASLKKVFEQQWQTNADGTIPSRPYLQLGTSDNVSYTFDPNRAAGSRITSLWIDGEPVDLAASYKVAVPSFLASGGDNFRAFTEGTAVDTGLVDYEAWIEYLRENSPVAPDFGRHAVQVEGVKPLQQAGTPLAVKLSALDLTSLGSPASTSATATLVAADGTRTDLGDFTVTAASTTITATVPSSVSGAVTLEVEVAPAGTLVRIPLQVAGEFTDVAGNTFATEIAWLVEAGITTGYADGSFRPSQPVLREQMAAFLYRFDNDGSNPAFFEGPSQFSDVAAGHVFKAHIKWLADQGVTTGYADGTFRPSAPVLREQMAAFLYRLAGSPLVVLPETSPFADIPTTHTFYKEIVWLASTNVTTGYEEADGTTTFKGSQPVLREQMAAFLFRFDELEAAQQVG</sequence>
<dbReference type="Proteomes" id="UP001501057">
    <property type="component" value="Unassembled WGS sequence"/>
</dbReference>